<dbReference type="Proteomes" id="UP000284916">
    <property type="component" value="Unassembled WGS sequence"/>
</dbReference>
<reference evidence="2 3" key="1">
    <citation type="submission" date="2018-08" db="EMBL/GenBank/DDBJ databases">
        <title>A genome reference for cultivated species of the human gut microbiota.</title>
        <authorList>
            <person name="Zou Y."/>
            <person name="Xue W."/>
            <person name="Luo G."/>
        </authorList>
    </citation>
    <scope>NUCLEOTIDE SEQUENCE [LARGE SCALE GENOMIC DNA]</scope>
    <source>
        <strain evidence="2 3">AF39-11</strain>
    </source>
</reference>
<evidence type="ECO:0000256" key="1">
    <source>
        <dbReference type="SAM" id="SignalP"/>
    </source>
</evidence>
<gene>
    <name evidence="2" type="ORF">DW035_15790</name>
</gene>
<dbReference type="AlphaFoldDB" id="A0A415IQS0"/>
<evidence type="ECO:0000313" key="3">
    <source>
        <dbReference type="Proteomes" id="UP000284916"/>
    </source>
</evidence>
<comment type="caution">
    <text evidence="2">The sequence shown here is derived from an EMBL/GenBank/DDBJ whole genome shotgun (WGS) entry which is preliminary data.</text>
</comment>
<dbReference type="EMBL" id="QROI01000043">
    <property type="protein sequence ID" value="RHL09899.1"/>
    <property type="molecule type" value="Genomic_DNA"/>
</dbReference>
<keyword evidence="1" id="KW-0732">Signal</keyword>
<sequence>MKLKAFITMALLSVSALGNCQTNGNPNVTELTKEQKEYLKKLHRMYEFNLIGHRIAEGAEVEERTESLPWEDITVEKFDIDAVIDWLNNAQLDLKESYDLDGMLALRGSYKSDENWNVTQEGLRDSYFSNPYRQILGPIKKLGKIRIRLLSQLQNTNGNTLELGKFYHLSTSQNDKELSLAFYLKNPNSTNIKGGIEVELLPPLRWKHACIPLQYEGKEYEFNDVKFKLFKSEPGNVILEYDKKYGNQMAKLRIIPIKQQKPMKTEMVYRIGGEAVLRYYQNPYMGFGEWCVMYKSINCDSLGITPKTLESAIHLKYQPTEEELLHFNETMGEMIGIELAEELTNADRTKFSELYREWIIKGYEAVRELKDDLDYLETMKDLHERYGNDRNIFIPLRSGAIIGSSYAKADLKPDWNVIERCATDLLGKNSNANSDSLRNEINKHKEEYIESLVMRREVLPFLTDEDIRQLSKPVKTNESPLMYSWYKTNTEADSIYIYWPDTLSNRPLLKVRYQLRKGKPELLFP</sequence>
<accession>A0A415IQS0</accession>
<organism evidence="2 3">
    <name type="scientific">Phocaeicola plebeius</name>
    <dbReference type="NCBI Taxonomy" id="310297"/>
    <lineage>
        <taxon>Bacteria</taxon>
        <taxon>Pseudomonadati</taxon>
        <taxon>Bacteroidota</taxon>
        <taxon>Bacteroidia</taxon>
        <taxon>Bacteroidales</taxon>
        <taxon>Bacteroidaceae</taxon>
        <taxon>Phocaeicola</taxon>
    </lineage>
</organism>
<protein>
    <submittedName>
        <fullName evidence="2">Uncharacterized protein</fullName>
    </submittedName>
</protein>
<name>A0A415IQS0_9BACT</name>
<proteinExistence type="predicted"/>
<evidence type="ECO:0000313" key="2">
    <source>
        <dbReference type="EMBL" id="RHL09899.1"/>
    </source>
</evidence>
<feature type="signal peptide" evidence="1">
    <location>
        <begin position="1"/>
        <end position="18"/>
    </location>
</feature>
<feature type="chain" id="PRO_5019322003" evidence="1">
    <location>
        <begin position="19"/>
        <end position="525"/>
    </location>
</feature>